<dbReference type="AlphaFoldDB" id="X0V0S8"/>
<evidence type="ECO:0000313" key="1">
    <source>
        <dbReference type="EMBL" id="GAG05012.1"/>
    </source>
</evidence>
<reference evidence="1" key="1">
    <citation type="journal article" date="2014" name="Front. Microbiol.">
        <title>High frequency of phylogenetically diverse reductive dehalogenase-homologous genes in deep subseafloor sedimentary metagenomes.</title>
        <authorList>
            <person name="Kawai M."/>
            <person name="Futagami T."/>
            <person name="Toyoda A."/>
            <person name="Takaki Y."/>
            <person name="Nishi S."/>
            <person name="Hori S."/>
            <person name="Arai W."/>
            <person name="Tsubouchi T."/>
            <person name="Morono Y."/>
            <person name="Uchiyama I."/>
            <person name="Ito T."/>
            <person name="Fujiyama A."/>
            <person name="Inagaki F."/>
            <person name="Takami H."/>
        </authorList>
    </citation>
    <scope>NUCLEOTIDE SEQUENCE</scope>
    <source>
        <strain evidence="1">Expedition CK06-06</strain>
    </source>
</reference>
<comment type="caution">
    <text evidence="1">The sequence shown here is derived from an EMBL/GenBank/DDBJ whole genome shotgun (WGS) entry which is preliminary data.</text>
</comment>
<proteinExistence type="predicted"/>
<sequence>MKKLITTALLITLIALYAFTAQETIEATESTEVEWTVAPWLVITIELPVYGFGEIDPGADTAEAPDANSITIDTNADWAITYEVDAELSDYLQVDLSEMSGTGPAEVSISYTLLDLRYMSPGLYNLVVTFTVAVG</sequence>
<protein>
    <submittedName>
        <fullName evidence="1">Uncharacterized protein</fullName>
    </submittedName>
</protein>
<accession>X0V0S8</accession>
<name>X0V0S8_9ZZZZ</name>
<organism evidence="1">
    <name type="scientific">marine sediment metagenome</name>
    <dbReference type="NCBI Taxonomy" id="412755"/>
    <lineage>
        <taxon>unclassified sequences</taxon>
        <taxon>metagenomes</taxon>
        <taxon>ecological metagenomes</taxon>
    </lineage>
</organism>
<dbReference type="EMBL" id="BARS01022874">
    <property type="protein sequence ID" value="GAG05012.1"/>
    <property type="molecule type" value="Genomic_DNA"/>
</dbReference>
<gene>
    <name evidence="1" type="ORF">S01H1_36503</name>
</gene>